<reference evidence="2" key="1">
    <citation type="submission" date="2016-10" db="EMBL/GenBank/DDBJ databases">
        <title>Sequence of Gallionella enrichment culture.</title>
        <authorList>
            <person name="Poehlein A."/>
            <person name="Muehling M."/>
            <person name="Daniel R."/>
        </authorList>
    </citation>
    <scope>NUCLEOTIDE SEQUENCE</scope>
</reference>
<evidence type="ECO:0000256" key="1">
    <source>
        <dbReference type="SAM" id="MobiDB-lite"/>
    </source>
</evidence>
<name>A0A1J5R7J3_9ZZZZ</name>
<comment type="caution">
    <text evidence="2">The sequence shown here is derived from an EMBL/GenBank/DDBJ whole genome shotgun (WGS) entry which is preliminary data.</text>
</comment>
<proteinExistence type="predicted"/>
<dbReference type="AlphaFoldDB" id="A0A1J5R7J3"/>
<organism evidence="2">
    <name type="scientific">mine drainage metagenome</name>
    <dbReference type="NCBI Taxonomy" id="410659"/>
    <lineage>
        <taxon>unclassified sequences</taxon>
        <taxon>metagenomes</taxon>
        <taxon>ecological metagenomes</taxon>
    </lineage>
</organism>
<sequence>MVGDLPARAGDLAHADELAQLVYRTALVPGASPVILACSGRDDRPQAERGVGYPELGTEPLLAVLFGEGLPVDPIPDAPGLRGVRVPRGDPLVDERFLVVLCEKGPFALLGWSDPSTAGGQVEVVLTQDPDVVHRIARHLIRRLPPPGADNEALPPATPADPVEGTDARGTRARSGWRDRLGRRE</sequence>
<protein>
    <submittedName>
        <fullName evidence="2">Uncharacterized protein</fullName>
    </submittedName>
</protein>
<gene>
    <name evidence="2" type="ORF">GALL_324600</name>
</gene>
<accession>A0A1J5R7J3</accession>
<feature type="compositionally biased region" description="Basic and acidic residues" evidence="1">
    <location>
        <begin position="166"/>
        <end position="185"/>
    </location>
</feature>
<dbReference type="EMBL" id="MLJW01000528">
    <property type="protein sequence ID" value="OIQ85683.1"/>
    <property type="molecule type" value="Genomic_DNA"/>
</dbReference>
<evidence type="ECO:0000313" key="2">
    <source>
        <dbReference type="EMBL" id="OIQ85683.1"/>
    </source>
</evidence>
<feature type="region of interest" description="Disordered" evidence="1">
    <location>
        <begin position="144"/>
        <end position="185"/>
    </location>
</feature>